<dbReference type="RefSeq" id="WP_263369928.1">
    <property type="nucleotide sequence ID" value="NZ_JAGSYD010000001.1"/>
</dbReference>
<proteinExistence type="predicted"/>
<feature type="region of interest" description="Disordered" evidence="1">
    <location>
        <begin position="38"/>
        <end position="63"/>
    </location>
</feature>
<dbReference type="PANTHER" id="PTHR46007:SF8">
    <property type="entry name" value="C2H2-TYPE DOMAIN-CONTAINING PROTEIN"/>
    <property type="match status" value="1"/>
</dbReference>
<feature type="region of interest" description="Disordered" evidence="1">
    <location>
        <begin position="459"/>
        <end position="711"/>
    </location>
</feature>
<feature type="compositionally biased region" description="Polar residues" evidence="1">
    <location>
        <begin position="611"/>
        <end position="636"/>
    </location>
</feature>
<feature type="compositionally biased region" description="Low complexity" evidence="1">
    <location>
        <begin position="650"/>
        <end position="701"/>
    </location>
</feature>
<dbReference type="EMBL" id="JBHSWI010000001">
    <property type="protein sequence ID" value="MFC6646237.1"/>
    <property type="molecule type" value="Genomic_DNA"/>
</dbReference>
<reference evidence="3" key="1">
    <citation type="journal article" date="2019" name="Int. J. Syst. Evol. Microbiol.">
        <title>The Global Catalogue of Microorganisms (GCM) 10K type strain sequencing project: providing services to taxonomists for standard genome sequencing and annotation.</title>
        <authorList>
            <consortium name="The Broad Institute Genomics Platform"/>
            <consortium name="The Broad Institute Genome Sequencing Center for Infectious Disease"/>
            <person name="Wu L."/>
            <person name="Ma J."/>
        </authorList>
    </citation>
    <scope>NUCLEOTIDE SEQUENCE [LARGE SCALE GENOMIC DNA]</scope>
    <source>
        <strain evidence="3">CGMCC 1.16026</strain>
    </source>
</reference>
<feature type="compositionally biased region" description="Gly residues" evidence="1">
    <location>
        <begin position="504"/>
        <end position="519"/>
    </location>
</feature>
<gene>
    <name evidence="2" type="ORF">ACFQBQ_11710</name>
</gene>
<organism evidence="2 3">
    <name type="scientific">Granulicella cerasi</name>
    <dbReference type="NCBI Taxonomy" id="741063"/>
    <lineage>
        <taxon>Bacteria</taxon>
        <taxon>Pseudomonadati</taxon>
        <taxon>Acidobacteriota</taxon>
        <taxon>Terriglobia</taxon>
        <taxon>Terriglobales</taxon>
        <taxon>Acidobacteriaceae</taxon>
        <taxon>Granulicella</taxon>
    </lineage>
</organism>
<evidence type="ECO:0000313" key="2">
    <source>
        <dbReference type="EMBL" id="MFC6646237.1"/>
    </source>
</evidence>
<comment type="caution">
    <text evidence="2">The sequence shown here is derived from an EMBL/GenBank/DDBJ whole genome shotgun (WGS) entry which is preliminary data.</text>
</comment>
<feature type="compositionally biased region" description="Gly residues" evidence="1">
    <location>
        <begin position="528"/>
        <end position="537"/>
    </location>
</feature>
<dbReference type="Proteomes" id="UP001596391">
    <property type="component" value="Unassembled WGS sequence"/>
</dbReference>
<dbReference type="InterPro" id="IPR051647">
    <property type="entry name" value="Mediator_comp_sub12"/>
</dbReference>
<evidence type="ECO:0000256" key="1">
    <source>
        <dbReference type="SAM" id="MobiDB-lite"/>
    </source>
</evidence>
<accession>A0ABW1ZC79</accession>
<evidence type="ECO:0000313" key="3">
    <source>
        <dbReference type="Proteomes" id="UP001596391"/>
    </source>
</evidence>
<protein>
    <submittedName>
        <fullName evidence="2">DUF6600 domain-containing protein</fullName>
    </submittedName>
</protein>
<dbReference type="InterPro" id="IPR046535">
    <property type="entry name" value="DUF6600"/>
</dbReference>
<keyword evidence="3" id="KW-1185">Reference proteome</keyword>
<name>A0ABW1ZC79_9BACT</name>
<dbReference type="PANTHER" id="PTHR46007">
    <property type="entry name" value="MEDIATOR OF RNA POLYMERASE II TRANSCRIPTION SUBUNIT 12"/>
    <property type="match status" value="1"/>
</dbReference>
<sequence>MKTFSRHRVLWFAPAVAAAGLMFGGAYLLSAQDPSGAYAQMTPDQQQQADFQAGTGDPSADPPQRVARVAVLNGQASFQPAAGNGFVSAELNYPLTGGDRLYTADNSQAEVQTGQIAVRLGANTDFTVQAMTDTLAQFGLAGGSVHLRTFGYDVGSQTEVDTPNVAVSVQAAGDIRIDVDPSQDITWVNVLSGQARIEGNNFTQVVNSGTALQLAGTDNLEVQQVHAQQADVLDQFSISRDQQFQQAEQEVGGYVDEGTIGSEDLAANGSWQQDSEYGPVWYPAGVAVDWEPYRVGHWAFVPPWGWTWVGGERWGFAPYHYGRWARFGPRWGWIPGPRGVRPVYAPALVVFVGGSNFTGWFPLGPREVFTPWYRTSGIYINRVNVTNIWSRDPAMVRRVYDMRTPYSGFAGGNAGRNFAYRGRAVAMAPGAFAAGRPVAGNRMQLGQQQLAGAAVVGRPQVQPGPRMYGGGAPNGGARQPQQQQGGGFFRGPSQSNRPGSAGYNRGGNGGQMQRGGPQQGGQPPQQGGYVGRPGGNQPGQNNGGNWNRGGGQPSGGQPQQPATSNGGGNSRPQGYMPTPQPGRRIDSAPGNGGNVTQPSGDVRSGAHMSPGDSQNAPTMRSAPPNQQQPTGRTQDPNPRRNFGPVEGGEPQQRQQPQQHQPDRQQMQRMYQPQPQAQQPQRQAQPQAPPQRQQPVQPQRQAPPAPRKDDKK</sequence>
<dbReference type="Pfam" id="PF20245">
    <property type="entry name" value="DUF6600"/>
    <property type="match status" value="1"/>
</dbReference>